<proteinExistence type="predicted"/>
<reference evidence="1" key="1">
    <citation type="submission" date="2020-08" db="EMBL/GenBank/DDBJ databases">
        <title>Plant Genome Project.</title>
        <authorList>
            <person name="Zhang R.-G."/>
        </authorList>
    </citation>
    <scope>NUCLEOTIDE SEQUENCE</scope>
    <source>
        <strain evidence="1">WSP0</strain>
        <tissue evidence="1">Leaf</tissue>
    </source>
</reference>
<evidence type="ECO:0000313" key="1">
    <source>
        <dbReference type="EMBL" id="KAG5531736.1"/>
    </source>
</evidence>
<keyword evidence="2" id="KW-1185">Reference proteome</keyword>
<comment type="caution">
    <text evidence="1">The sequence shown here is derived from an EMBL/GenBank/DDBJ whole genome shotgun (WGS) entry which is preliminary data.</text>
</comment>
<sequence length="60" mass="6993">MKSPSLGKYPHQPKTPNTFHLPKSLHHLWRTSSNHLISLYSASRLTLSWKLHCWTFPSIP</sequence>
<organism evidence="1 2">
    <name type="scientific">Rhododendron griersonianum</name>
    <dbReference type="NCBI Taxonomy" id="479676"/>
    <lineage>
        <taxon>Eukaryota</taxon>
        <taxon>Viridiplantae</taxon>
        <taxon>Streptophyta</taxon>
        <taxon>Embryophyta</taxon>
        <taxon>Tracheophyta</taxon>
        <taxon>Spermatophyta</taxon>
        <taxon>Magnoliopsida</taxon>
        <taxon>eudicotyledons</taxon>
        <taxon>Gunneridae</taxon>
        <taxon>Pentapetalae</taxon>
        <taxon>asterids</taxon>
        <taxon>Ericales</taxon>
        <taxon>Ericaceae</taxon>
        <taxon>Ericoideae</taxon>
        <taxon>Rhodoreae</taxon>
        <taxon>Rhododendron</taxon>
    </lineage>
</organism>
<gene>
    <name evidence="1" type="ORF">RHGRI_026378</name>
</gene>
<accession>A0AAV6ISH6</accession>
<name>A0AAV6ISH6_9ERIC</name>
<evidence type="ECO:0000313" key="2">
    <source>
        <dbReference type="Proteomes" id="UP000823749"/>
    </source>
</evidence>
<dbReference type="EMBL" id="JACTNZ010000009">
    <property type="protein sequence ID" value="KAG5531736.1"/>
    <property type="molecule type" value="Genomic_DNA"/>
</dbReference>
<protein>
    <submittedName>
        <fullName evidence="1">Uncharacterized protein</fullName>
    </submittedName>
</protein>
<dbReference type="Proteomes" id="UP000823749">
    <property type="component" value="Chromosome 9"/>
</dbReference>
<dbReference type="AlphaFoldDB" id="A0AAV6ISH6"/>